<keyword evidence="10" id="KW-1185">Reference proteome</keyword>
<comment type="similarity">
    <text evidence="3">Belongs to the peptidase M24B family.</text>
</comment>
<dbReference type="PANTHER" id="PTHR43226:SF4">
    <property type="entry name" value="XAA-PRO AMINOPEPTIDASE 3"/>
    <property type="match status" value="1"/>
</dbReference>
<dbReference type="GO" id="GO:0005829">
    <property type="term" value="C:cytosol"/>
    <property type="evidence" value="ECO:0007669"/>
    <property type="project" value="TreeGrafter"/>
</dbReference>
<evidence type="ECO:0000313" key="10">
    <source>
        <dbReference type="Proteomes" id="UP000321362"/>
    </source>
</evidence>
<dbReference type="PANTHER" id="PTHR43226">
    <property type="entry name" value="XAA-PRO AMINOPEPTIDASE 3"/>
    <property type="match status" value="1"/>
</dbReference>
<dbReference type="EMBL" id="CP042437">
    <property type="protein sequence ID" value="QEC76519.1"/>
    <property type="molecule type" value="Genomic_DNA"/>
</dbReference>
<evidence type="ECO:0000256" key="3">
    <source>
        <dbReference type="ARBA" id="ARBA00008766"/>
    </source>
</evidence>
<dbReference type="OrthoDB" id="9806388at2"/>
<dbReference type="SMART" id="SM01011">
    <property type="entry name" value="AMP_N"/>
    <property type="match status" value="1"/>
</dbReference>
<dbReference type="Gene3D" id="3.40.350.10">
    <property type="entry name" value="Creatinase/prolidase N-terminal domain"/>
    <property type="match status" value="1"/>
</dbReference>
<dbReference type="InterPro" id="IPR029149">
    <property type="entry name" value="Creatin/AminoP/Spt16_N"/>
</dbReference>
<dbReference type="SUPFAM" id="SSF53092">
    <property type="entry name" value="Creatinase/prolidase N-terminal domain"/>
    <property type="match status" value="1"/>
</dbReference>
<keyword evidence="7" id="KW-0464">Manganese</keyword>
<dbReference type="Proteomes" id="UP000321362">
    <property type="component" value="Chromosome"/>
</dbReference>
<dbReference type="InterPro" id="IPR036005">
    <property type="entry name" value="Creatinase/aminopeptidase-like"/>
</dbReference>
<evidence type="ECO:0000256" key="5">
    <source>
        <dbReference type="ARBA" id="ARBA00022723"/>
    </source>
</evidence>
<dbReference type="InterPro" id="IPR052433">
    <property type="entry name" value="X-Pro_dipept-like"/>
</dbReference>
<evidence type="ECO:0000256" key="6">
    <source>
        <dbReference type="ARBA" id="ARBA00022801"/>
    </source>
</evidence>
<feature type="domain" description="Aminopeptidase P N-terminal" evidence="8">
    <location>
        <begin position="6"/>
        <end position="139"/>
    </location>
</feature>
<accession>A0A5B8VYJ9</accession>
<dbReference type="Pfam" id="PF00557">
    <property type="entry name" value="Peptidase_M24"/>
    <property type="match status" value="1"/>
</dbReference>
<proteinExistence type="inferred from homology"/>
<keyword evidence="6" id="KW-0378">Hydrolase</keyword>
<evidence type="ECO:0000259" key="8">
    <source>
        <dbReference type="SMART" id="SM01011"/>
    </source>
</evidence>
<comment type="catalytic activity">
    <reaction evidence="1">
        <text>Release of any N-terminal amino acid, including proline, that is linked to proline, even from a dipeptide or tripeptide.</text>
        <dbReference type="EC" id="3.4.11.9"/>
    </reaction>
</comment>
<sequence>MDLQLFDKQVYADRRQVLTQSMANDGLIVLLGNEESSMNYKDNHFSYRQDSSFLYYFGLDVAGLAAVIDTDTGEALIFGNELSIDDIIWTGVLPTVSDMAALVGVSQTRPYNDITHYIHKAQTTGRKVHILPPYRPENKIKLAAWLNVSLQDVADHVSVKLIKAVIAQRVIKTPLEIAEMEKAVSISVDMQLAVIKNTRPGIKGYELVAKANEVAIAANSRLGYPAIITPRGETLHTHYYGHTLQDGQMLLCDIGAENAMHYGGDLTRTVPVGQKFTTRQAELYEVVLNSMDHAISMLKPGVRYKDIHLAACQKLVEGLSQAGIMKGDPAEAVAAGAHTMFFQCGLGHMLGMDTHDMEDLGEPYVGYTDTLKKETAVFGLKSLRLGRELEAGYVLTIEPGIYIIPELIDRWQAENKYADFINYNVLNTYRDFGGIRIEDNFLITGTGSHLLGKYLPKSLKEIEGLKG</sequence>
<dbReference type="Gene3D" id="3.90.230.10">
    <property type="entry name" value="Creatinase/methionine aminopeptidase superfamily"/>
    <property type="match status" value="1"/>
</dbReference>
<dbReference type="RefSeq" id="WP_147053692.1">
    <property type="nucleotide sequence ID" value="NZ_CP042437.1"/>
</dbReference>
<gene>
    <name evidence="9" type="ORF">FSB76_11380</name>
</gene>
<dbReference type="InterPro" id="IPR007865">
    <property type="entry name" value="Aminopep_P_N"/>
</dbReference>
<comment type="cofactor">
    <cofactor evidence="2">
        <name>Mn(2+)</name>
        <dbReference type="ChEBI" id="CHEBI:29035"/>
    </cofactor>
</comment>
<dbReference type="InterPro" id="IPR000994">
    <property type="entry name" value="Pept_M24"/>
</dbReference>
<dbReference type="GO" id="GO:0006508">
    <property type="term" value="P:proteolysis"/>
    <property type="evidence" value="ECO:0007669"/>
    <property type="project" value="TreeGrafter"/>
</dbReference>
<dbReference type="EC" id="3.4.11.9" evidence="4"/>
<evidence type="ECO:0000256" key="7">
    <source>
        <dbReference type="ARBA" id="ARBA00023211"/>
    </source>
</evidence>
<keyword evidence="5" id="KW-0479">Metal-binding</keyword>
<evidence type="ECO:0000313" key="9">
    <source>
        <dbReference type="EMBL" id="QEC76519.1"/>
    </source>
</evidence>
<dbReference type="GO" id="GO:0030145">
    <property type="term" value="F:manganese ion binding"/>
    <property type="evidence" value="ECO:0007669"/>
    <property type="project" value="InterPro"/>
</dbReference>
<name>A0A5B8VYJ9_9SPHI</name>
<dbReference type="AlphaFoldDB" id="A0A5B8VYJ9"/>
<dbReference type="SUPFAM" id="SSF55920">
    <property type="entry name" value="Creatinase/aminopeptidase"/>
    <property type="match status" value="1"/>
</dbReference>
<protein>
    <recommendedName>
        <fullName evidence="4">Xaa-Pro aminopeptidase</fullName>
        <ecNumber evidence="4">3.4.11.9</ecNumber>
    </recommendedName>
</protein>
<reference evidence="9 10" key="1">
    <citation type="journal article" date="2013" name="J. Microbiol.">
        <title>Mucilaginibacter ginsenosidivorax sp. nov., with ginsenoside converting activity isolated from sediment.</title>
        <authorList>
            <person name="Kim J.K."/>
            <person name="Choi T.E."/>
            <person name="Liu Q.M."/>
            <person name="Park H.Y."/>
            <person name="Yi T.H."/>
            <person name="Yoon M.H."/>
            <person name="Kim S.C."/>
            <person name="Im W.T."/>
        </authorList>
    </citation>
    <scope>NUCLEOTIDE SEQUENCE [LARGE SCALE GENOMIC DNA]</scope>
    <source>
        <strain evidence="9 10">KHI28</strain>
    </source>
</reference>
<dbReference type="Pfam" id="PF05195">
    <property type="entry name" value="AMP_N"/>
    <property type="match status" value="1"/>
</dbReference>
<evidence type="ECO:0000256" key="2">
    <source>
        <dbReference type="ARBA" id="ARBA00001936"/>
    </source>
</evidence>
<dbReference type="KEGG" id="mgk:FSB76_11380"/>
<organism evidence="9 10">
    <name type="scientific">Mucilaginibacter ginsenosidivorax</name>
    <dbReference type="NCBI Taxonomy" id="862126"/>
    <lineage>
        <taxon>Bacteria</taxon>
        <taxon>Pseudomonadati</taxon>
        <taxon>Bacteroidota</taxon>
        <taxon>Sphingobacteriia</taxon>
        <taxon>Sphingobacteriales</taxon>
        <taxon>Sphingobacteriaceae</taxon>
        <taxon>Mucilaginibacter</taxon>
    </lineage>
</organism>
<dbReference type="GO" id="GO:0070006">
    <property type="term" value="F:metalloaminopeptidase activity"/>
    <property type="evidence" value="ECO:0007669"/>
    <property type="project" value="InterPro"/>
</dbReference>
<evidence type="ECO:0000256" key="4">
    <source>
        <dbReference type="ARBA" id="ARBA00012574"/>
    </source>
</evidence>
<evidence type="ECO:0000256" key="1">
    <source>
        <dbReference type="ARBA" id="ARBA00001424"/>
    </source>
</evidence>